<keyword evidence="2" id="KW-0749">Sporulation</keyword>
<dbReference type="PANTHER" id="PTHR30376:SF3">
    <property type="entry name" value="RNA POLYMERASE SIGMA FACTOR RPOH"/>
    <property type="match status" value="1"/>
</dbReference>
<keyword evidence="5 7" id="KW-0238">DNA-binding</keyword>
<dbReference type="InterPro" id="IPR014284">
    <property type="entry name" value="RNA_pol_sigma-70_dom"/>
</dbReference>
<dbReference type="InterPro" id="IPR036388">
    <property type="entry name" value="WH-like_DNA-bd_sf"/>
</dbReference>
<dbReference type="InterPro" id="IPR013324">
    <property type="entry name" value="RNA_pol_sigma_r3/r4-like"/>
</dbReference>
<dbReference type="InterPro" id="IPR007630">
    <property type="entry name" value="RNA_pol_sigma70_r4"/>
</dbReference>
<dbReference type="InterPro" id="IPR014209">
    <property type="entry name" value="RNA_pol_sigma-K"/>
</dbReference>
<dbReference type="InterPro" id="IPR050813">
    <property type="entry name" value="Sigma-70_Factor"/>
</dbReference>
<sequence length="236" mass="26494">MVPALLAALLGFGKELLVFVSYITNSTTFPEPLSSEEEEKYLKLYKEGDEEARNILIERNLRLVAHIVKKFGNTSEDTDDLISIGTIGLIKAISTFDPNKGTRLATYAARCIENEILMNLRTTKKTKIEVSLHNPIGIDKEGNEISLMDILGTDSDAVTDEIALKFQKKRLYDKIKSALKGREKKVIELRYGLLNGSGKTQREIAHILGISRSYVSRIEKRAIKKLSKELNPESCH</sequence>
<reference evidence="9" key="1">
    <citation type="submission" date="2020-07" db="EMBL/GenBank/DDBJ databases">
        <title>Koleobacter methoxysyntrophicus gen. nov., sp. nov., a novel anaerobic bacterium isolated from deep subsurface oil field and proposal of Koleobacterales ord. nov. in the phylum Firmicutes.</title>
        <authorList>
            <person name="Sakamoto S."/>
            <person name="Tamaki H."/>
        </authorList>
    </citation>
    <scope>NUCLEOTIDE SEQUENCE</scope>
    <source>
        <strain evidence="9">NRmbB1</strain>
    </source>
</reference>
<keyword evidence="4 7" id="KW-0731">Sigma factor</keyword>
<dbReference type="KEGG" id="kme:H0A61_02421"/>
<dbReference type="NCBIfam" id="TIGR02937">
    <property type="entry name" value="sigma70-ECF"/>
    <property type="match status" value="1"/>
</dbReference>
<evidence type="ECO:0000259" key="8">
    <source>
        <dbReference type="PROSITE" id="PS50943"/>
    </source>
</evidence>
<name>A0A8A0RR83_9FIRM</name>
<dbReference type="PROSITE" id="PS00715">
    <property type="entry name" value="SIGMA70_1"/>
    <property type="match status" value="1"/>
</dbReference>
<dbReference type="AlphaFoldDB" id="A0A8A0RR83"/>
<protein>
    <recommendedName>
        <fullName evidence="7">RNA polymerase sigma factor</fullName>
    </recommendedName>
</protein>
<dbReference type="EMBL" id="CP059066">
    <property type="protein sequence ID" value="QSQ10029.1"/>
    <property type="molecule type" value="Genomic_DNA"/>
</dbReference>
<dbReference type="PROSITE" id="PS00716">
    <property type="entry name" value="SIGMA70_2"/>
    <property type="match status" value="1"/>
</dbReference>
<evidence type="ECO:0000256" key="2">
    <source>
        <dbReference type="ARBA" id="ARBA00022969"/>
    </source>
</evidence>
<dbReference type="Pfam" id="PF04545">
    <property type="entry name" value="Sigma70_r4"/>
    <property type="match status" value="1"/>
</dbReference>
<dbReference type="SUPFAM" id="SSF88659">
    <property type="entry name" value="Sigma3 and sigma4 domains of RNA polymerase sigma factors"/>
    <property type="match status" value="1"/>
</dbReference>
<dbReference type="Gene3D" id="1.20.120.1810">
    <property type="match status" value="1"/>
</dbReference>
<dbReference type="GO" id="GO:0006352">
    <property type="term" value="P:DNA-templated transcription initiation"/>
    <property type="evidence" value="ECO:0007669"/>
    <property type="project" value="InterPro"/>
</dbReference>
<dbReference type="CDD" id="cd06171">
    <property type="entry name" value="Sigma70_r4"/>
    <property type="match status" value="1"/>
</dbReference>
<evidence type="ECO:0000256" key="5">
    <source>
        <dbReference type="ARBA" id="ARBA00023125"/>
    </source>
</evidence>
<gene>
    <name evidence="9" type="primary">sigK</name>
    <name evidence="9" type="ORF">H0A61_02421</name>
</gene>
<dbReference type="GO" id="GO:0003677">
    <property type="term" value="F:DNA binding"/>
    <property type="evidence" value="ECO:0007669"/>
    <property type="project" value="UniProtKB-KW"/>
</dbReference>
<dbReference type="NCBIfam" id="TIGR02846">
    <property type="entry name" value="spore_sigmaK"/>
    <property type="match status" value="1"/>
</dbReference>
<keyword evidence="10" id="KW-1185">Reference proteome</keyword>
<dbReference type="NCBIfam" id="NF004471">
    <property type="entry name" value="PRK05803.1"/>
    <property type="match status" value="1"/>
</dbReference>
<dbReference type="InterPro" id="IPR001387">
    <property type="entry name" value="Cro/C1-type_HTH"/>
</dbReference>
<dbReference type="Proteomes" id="UP000662904">
    <property type="component" value="Chromosome"/>
</dbReference>
<dbReference type="GO" id="GO:0016987">
    <property type="term" value="F:sigma factor activity"/>
    <property type="evidence" value="ECO:0007669"/>
    <property type="project" value="UniProtKB-KW"/>
</dbReference>
<evidence type="ECO:0000256" key="4">
    <source>
        <dbReference type="ARBA" id="ARBA00023082"/>
    </source>
</evidence>
<dbReference type="PIRSF" id="PIRSF000770">
    <property type="entry name" value="RNA_pol_sigma-SigE/K"/>
    <property type="match status" value="1"/>
</dbReference>
<dbReference type="PROSITE" id="PS50943">
    <property type="entry name" value="HTH_CROC1"/>
    <property type="match status" value="1"/>
</dbReference>
<dbReference type="RefSeq" id="WP_206707353.1">
    <property type="nucleotide sequence ID" value="NZ_CP059066.1"/>
</dbReference>
<dbReference type="InterPro" id="IPR007627">
    <property type="entry name" value="RNA_pol_sigma70_r2"/>
</dbReference>
<dbReference type="PANTHER" id="PTHR30376">
    <property type="entry name" value="SIGMA FACTOR RPOH HEAT SHOCK RELATED"/>
    <property type="match status" value="1"/>
</dbReference>
<keyword evidence="6 7" id="KW-0804">Transcription</keyword>
<dbReference type="Pfam" id="PF04542">
    <property type="entry name" value="Sigma70_r2"/>
    <property type="match status" value="1"/>
</dbReference>
<evidence type="ECO:0000256" key="6">
    <source>
        <dbReference type="ARBA" id="ARBA00023163"/>
    </source>
</evidence>
<evidence type="ECO:0000256" key="3">
    <source>
        <dbReference type="ARBA" id="ARBA00023015"/>
    </source>
</evidence>
<dbReference type="InterPro" id="IPR013325">
    <property type="entry name" value="RNA_pol_sigma_r2"/>
</dbReference>
<dbReference type="SUPFAM" id="SSF88946">
    <property type="entry name" value="Sigma2 domain of RNA polymerase sigma factors"/>
    <property type="match status" value="1"/>
</dbReference>
<evidence type="ECO:0000313" key="10">
    <source>
        <dbReference type="Proteomes" id="UP000662904"/>
    </source>
</evidence>
<dbReference type="Gene3D" id="1.10.10.10">
    <property type="entry name" value="Winged helix-like DNA-binding domain superfamily/Winged helix DNA-binding domain"/>
    <property type="match status" value="1"/>
</dbReference>
<keyword evidence="3 7" id="KW-0805">Transcription regulation</keyword>
<accession>A0A8A0RR83</accession>
<feature type="domain" description="HTH cro/C1-type" evidence="8">
    <location>
        <begin position="198"/>
        <end position="220"/>
    </location>
</feature>
<comment type="function">
    <text evidence="7">Sigma factors are initiation factors that promote the attachment of RNA polymerase to specific initiation sites and are then released.</text>
</comment>
<evidence type="ECO:0000313" key="9">
    <source>
        <dbReference type="EMBL" id="QSQ10029.1"/>
    </source>
</evidence>
<proteinExistence type="inferred from homology"/>
<dbReference type="PRINTS" id="PR00046">
    <property type="entry name" value="SIGMA70FCT"/>
</dbReference>
<comment type="similarity">
    <text evidence="1 7">Belongs to the sigma-70 factor family.</text>
</comment>
<dbReference type="GO" id="GO:0030435">
    <property type="term" value="P:sporulation resulting in formation of a cellular spore"/>
    <property type="evidence" value="ECO:0007669"/>
    <property type="project" value="UniProtKB-KW"/>
</dbReference>
<organism evidence="9 10">
    <name type="scientific">Koleobacter methoxysyntrophicus</name>
    <dbReference type="NCBI Taxonomy" id="2751313"/>
    <lineage>
        <taxon>Bacteria</taxon>
        <taxon>Bacillati</taxon>
        <taxon>Bacillota</taxon>
        <taxon>Clostridia</taxon>
        <taxon>Koleobacterales</taxon>
        <taxon>Koleobacteraceae</taxon>
        <taxon>Koleobacter</taxon>
    </lineage>
</organism>
<dbReference type="InterPro" id="IPR000943">
    <property type="entry name" value="RNA_pol_sigma70"/>
</dbReference>
<evidence type="ECO:0000256" key="7">
    <source>
        <dbReference type="RuleBase" id="RU362124"/>
    </source>
</evidence>
<evidence type="ECO:0000256" key="1">
    <source>
        <dbReference type="ARBA" id="ARBA00007788"/>
    </source>
</evidence>